<proteinExistence type="predicted"/>
<dbReference type="OrthoDB" id="5292040at2"/>
<sequence>MSLSHVVVSAAFVLFSSLDLASAKEIPVQGRLFAGMETINPKNVNETIEAQGLKKFESINRLGIEITYPLHRYLDVGVRYTKRLADVEENPANASTDYSAKIDQDSMLLLARVPLFKTDLLYFDLYAGVGGSNTTLKVKTASQDGEFTRRASGDWVATPYAAAGASFAIGYKKFYLVFEGGYESNKVDGFTRTGSASTSIDTLDLSGGYFSLGLMFDGVPGTIK</sequence>
<evidence type="ECO:0000313" key="1">
    <source>
        <dbReference type="EMBL" id="KYG61902.1"/>
    </source>
</evidence>
<dbReference type="EMBL" id="LUKF01000016">
    <property type="protein sequence ID" value="KYG61902.1"/>
    <property type="molecule type" value="Genomic_DNA"/>
</dbReference>
<organism evidence="1 2">
    <name type="scientific">Bdellovibrio bacteriovorus</name>
    <dbReference type="NCBI Taxonomy" id="959"/>
    <lineage>
        <taxon>Bacteria</taxon>
        <taxon>Pseudomonadati</taxon>
        <taxon>Bdellovibrionota</taxon>
        <taxon>Bdellovibrionia</taxon>
        <taxon>Bdellovibrionales</taxon>
        <taxon>Pseudobdellovibrionaceae</taxon>
        <taxon>Bdellovibrio</taxon>
    </lineage>
</organism>
<gene>
    <name evidence="1" type="ORF">AZI85_06730</name>
</gene>
<dbReference type="RefSeq" id="WP_063244048.1">
    <property type="nucleotide sequence ID" value="NZ_LUKF01000016.1"/>
</dbReference>
<protein>
    <recommendedName>
        <fullName evidence="3">Outer membrane protein beta-barrel domain-containing protein</fullName>
    </recommendedName>
</protein>
<accession>A0A150WFY2</accession>
<comment type="caution">
    <text evidence="1">The sequence shown here is derived from an EMBL/GenBank/DDBJ whole genome shotgun (WGS) entry which is preliminary data.</text>
</comment>
<dbReference type="Proteomes" id="UP000075391">
    <property type="component" value="Unassembled WGS sequence"/>
</dbReference>
<evidence type="ECO:0008006" key="3">
    <source>
        <dbReference type="Google" id="ProtNLM"/>
    </source>
</evidence>
<name>A0A150WFY2_BDEBC</name>
<reference evidence="1 2" key="1">
    <citation type="submission" date="2016-03" db="EMBL/GenBank/DDBJ databases">
        <authorList>
            <person name="Ploux O."/>
        </authorList>
    </citation>
    <scope>NUCLEOTIDE SEQUENCE [LARGE SCALE GENOMIC DNA]</scope>
    <source>
        <strain evidence="1 2">BER2</strain>
    </source>
</reference>
<evidence type="ECO:0000313" key="2">
    <source>
        <dbReference type="Proteomes" id="UP000075391"/>
    </source>
</evidence>
<dbReference type="AlphaFoldDB" id="A0A150WFY2"/>